<dbReference type="Proteomes" id="UP000193553">
    <property type="component" value="Unassembled WGS sequence"/>
</dbReference>
<feature type="transmembrane region" description="Helical" evidence="1">
    <location>
        <begin position="98"/>
        <end position="117"/>
    </location>
</feature>
<keyword evidence="1" id="KW-1133">Transmembrane helix</keyword>
<evidence type="ECO:0000313" key="5">
    <source>
        <dbReference type="Proteomes" id="UP000193884"/>
    </source>
</evidence>
<feature type="transmembrane region" description="Helical" evidence="1">
    <location>
        <begin position="17"/>
        <end position="35"/>
    </location>
</feature>
<feature type="transmembrane region" description="Helical" evidence="1">
    <location>
        <begin position="341"/>
        <end position="367"/>
    </location>
</feature>
<evidence type="ECO:0000313" key="2">
    <source>
        <dbReference type="EMBL" id="OSJ15475.1"/>
    </source>
</evidence>
<sequence length="504" mass="55159">MSLSFANSITVQGRARALVPLCVGAGAYLFFVYVGDTLLQDSDSLWQIKIGQWILDHQALPYTDFYSFTRPGAPWVSTSWLSQVLFALSYAQWDWAGPVILTALAVALSAAMLVGLLEAHLEIPRAVLFAMFALLLSLHHVLARPHMLALPVMIAWVGVLMAAADRKGAPSWYWLPLMSLWSNLHGGFVLGLALIGPMSFVALWGMESGKQVRLLSRWFLFGVAALAASCVTPYGWRTLLGAINILNLGELLTIISEWAPANFASFNAFEGALFGLIAIGLYRGLTLSPPRILLILLLTWMALTHVRSIEAFAFLVPLVLAKPLGERSALPQPGTQGGESWAARYVTATGALMIVAAGWTSTSLYMAHHRFTFTMDQTPVAAVDLLEKRKAQRIFNAYQFGGYLISRDIPVFIDGRAELYGETFAMDVFKAVELKKLDSLTRLLDAYQIDATLMVADAPAAQVLDHIKGWKRLYADNIAVIHVRTGGTEAGAMPEAESSREAVK</sequence>
<feature type="transmembrane region" description="Helical" evidence="1">
    <location>
        <begin position="294"/>
        <end position="321"/>
    </location>
</feature>
<feature type="transmembrane region" description="Helical" evidence="1">
    <location>
        <begin position="184"/>
        <end position="206"/>
    </location>
</feature>
<evidence type="ECO:0000256" key="1">
    <source>
        <dbReference type="SAM" id="Phobius"/>
    </source>
</evidence>
<proteinExistence type="predicted"/>
<reference evidence="4 5" key="1">
    <citation type="submission" date="2017-03" db="EMBL/GenBank/DDBJ databases">
        <title>Whole genome sequences of fourteen strains of Bradyrhizobium canariense and one strain of Bradyrhizobium japonicum isolated from Lupinus (Papilionoideae: Genisteae) species in Algeria.</title>
        <authorList>
            <person name="Crovadore J."/>
            <person name="Chekireb D."/>
            <person name="Brachmann A."/>
            <person name="Chablais R."/>
            <person name="Cochard B."/>
            <person name="Lefort F."/>
        </authorList>
    </citation>
    <scope>NUCLEOTIDE SEQUENCE [LARGE SCALE GENOMIC DNA]</scope>
    <source>
        <strain evidence="2 4">UBMA195</strain>
        <strain evidence="3 5">UBMAN05</strain>
    </source>
</reference>
<dbReference type="EMBL" id="NAFI01000154">
    <property type="protein sequence ID" value="OSJ15475.1"/>
    <property type="molecule type" value="Genomic_DNA"/>
</dbReference>
<evidence type="ECO:0008006" key="6">
    <source>
        <dbReference type="Google" id="ProtNLM"/>
    </source>
</evidence>
<dbReference type="AlphaFoldDB" id="A0A1X3GUB3"/>
<organism evidence="2 4">
    <name type="scientific">Bradyrhizobium canariense</name>
    <dbReference type="NCBI Taxonomy" id="255045"/>
    <lineage>
        <taxon>Bacteria</taxon>
        <taxon>Pseudomonadati</taxon>
        <taxon>Pseudomonadota</taxon>
        <taxon>Alphaproteobacteria</taxon>
        <taxon>Hyphomicrobiales</taxon>
        <taxon>Nitrobacteraceae</taxon>
        <taxon>Bradyrhizobium</taxon>
    </lineage>
</organism>
<name>A0A1X3GUB3_9BRAD</name>
<dbReference type="EMBL" id="NAFK01000167">
    <property type="protein sequence ID" value="OSJ26403.1"/>
    <property type="molecule type" value="Genomic_DNA"/>
</dbReference>
<evidence type="ECO:0000313" key="4">
    <source>
        <dbReference type="Proteomes" id="UP000193553"/>
    </source>
</evidence>
<keyword evidence="5" id="KW-1185">Reference proteome</keyword>
<feature type="transmembrane region" description="Helical" evidence="1">
    <location>
        <begin position="263"/>
        <end position="282"/>
    </location>
</feature>
<evidence type="ECO:0000313" key="3">
    <source>
        <dbReference type="EMBL" id="OSJ26403.1"/>
    </source>
</evidence>
<dbReference type="OrthoDB" id="9786218at2"/>
<feature type="transmembrane region" description="Helical" evidence="1">
    <location>
        <begin position="123"/>
        <end position="141"/>
    </location>
</feature>
<feature type="transmembrane region" description="Helical" evidence="1">
    <location>
        <begin position="218"/>
        <end position="236"/>
    </location>
</feature>
<comment type="caution">
    <text evidence="2">The sequence shown here is derived from an EMBL/GenBank/DDBJ whole genome shotgun (WGS) entry which is preliminary data.</text>
</comment>
<protein>
    <recommendedName>
        <fullName evidence="6">4-amino-4-deoxy-L-arabinose transferase</fullName>
    </recommendedName>
</protein>
<keyword evidence="1" id="KW-0472">Membrane</keyword>
<gene>
    <name evidence="3" type="ORF">BST63_21830</name>
    <name evidence="2" type="ORF">BSZ18_07710</name>
</gene>
<keyword evidence="1" id="KW-0812">Transmembrane</keyword>
<dbReference type="Proteomes" id="UP000193884">
    <property type="component" value="Unassembled WGS sequence"/>
</dbReference>
<dbReference type="RefSeq" id="WP_085359463.1">
    <property type="nucleotide sequence ID" value="NZ_NAFD01000133.1"/>
</dbReference>
<accession>A0A1X3GUB3</accession>